<name>A0AAT9JB31_9VIRU</name>
<reference evidence="1" key="1">
    <citation type="journal article" date="2024" name="Environ. Microbiol. Rep.">
        <title>Hiding in plain sight: The discovery of complete genomes of 11 hypothetical spindle-shaped viruses that putatively infect mesophilic ammonia-oxidizing archaea.</title>
        <authorList>
            <person name="Ni Y."/>
            <person name="Xu T."/>
            <person name="Yan S."/>
            <person name="Chen L."/>
            <person name="Wang Y."/>
        </authorList>
    </citation>
    <scope>NUCLEOTIDE SEQUENCE</scope>
    <source>
        <strain evidence="1">NYM1</strain>
    </source>
</reference>
<organism evidence="1">
    <name type="scientific">Nitrosopumilaceae spindle-shaped virus</name>
    <dbReference type="NCBI Taxonomy" id="3065433"/>
    <lineage>
        <taxon>Viruses</taxon>
    </lineage>
</organism>
<dbReference type="EMBL" id="BK067792">
    <property type="protein sequence ID" value="DBA52259.1"/>
    <property type="molecule type" value="Genomic_DNA"/>
</dbReference>
<proteinExistence type="predicted"/>
<sequence>MDPNVCLVCGKEAINASGACKKCWLIFARVYSEEI</sequence>
<reference evidence="1" key="2">
    <citation type="submission" date="2024-03" db="EMBL/GenBank/DDBJ databases">
        <authorList>
            <person name="Ni Y."/>
            <person name="Xu T."/>
            <person name="Yan S."/>
            <person name="Chen L."/>
            <person name="Wang Y."/>
        </authorList>
    </citation>
    <scope>NUCLEOTIDE SEQUENCE</scope>
    <source>
        <strain evidence="1">NYM1</strain>
    </source>
</reference>
<evidence type="ECO:0000313" key="1">
    <source>
        <dbReference type="EMBL" id="DBA52259.1"/>
    </source>
</evidence>
<protein>
    <submittedName>
        <fullName evidence="1">ORF52</fullName>
    </submittedName>
</protein>
<accession>A0AAT9JB31</accession>